<proteinExistence type="predicted"/>
<dbReference type="InterPro" id="IPR012337">
    <property type="entry name" value="RNaseH-like_sf"/>
</dbReference>
<dbReference type="GO" id="GO:0015074">
    <property type="term" value="P:DNA integration"/>
    <property type="evidence" value="ECO:0007669"/>
    <property type="project" value="InterPro"/>
</dbReference>
<dbReference type="PANTHER" id="PTHR46889">
    <property type="entry name" value="TRANSPOSASE INSF FOR INSERTION SEQUENCE IS3B-RELATED"/>
    <property type="match status" value="1"/>
</dbReference>
<dbReference type="Pfam" id="PF00665">
    <property type="entry name" value="rve"/>
    <property type="match status" value="1"/>
</dbReference>
<accession>A0A2D3T2N5</accession>
<protein>
    <recommendedName>
        <fullName evidence="1">Integrase catalytic domain-containing protein</fullName>
    </recommendedName>
</protein>
<feature type="domain" description="Integrase catalytic" evidence="1">
    <location>
        <begin position="11"/>
        <end position="58"/>
    </location>
</feature>
<dbReference type="InterPro" id="IPR050900">
    <property type="entry name" value="Transposase_IS3/IS150/IS904"/>
</dbReference>
<gene>
    <name evidence="2" type="ORF">BJP41_06755</name>
</gene>
<dbReference type="AlphaFoldDB" id="A0A2D3T2N5"/>
<dbReference type="InterPro" id="IPR001584">
    <property type="entry name" value="Integrase_cat-core"/>
</dbReference>
<dbReference type="PANTHER" id="PTHR46889:SF4">
    <property type="entry name" value="TRANSPOSASE INSO FOR INSERTION SEQUENCE ELEMENT IS911B-RELATED"/>
    <property type="match status" value="1"/>
</dbReference>
<reference evidence="3" key="2">
    <citation type="submission" date="2017-11" db="EMBL/GenBank/DDBJ databases">
        <title>PacBio sequencing of new strain of the secondary endosymbiont Candidatus Hamiltonella defensa.</title>
        <authorList>
            <person name="Strand M.R."/>
            <person name="Oliver K."/>
        </authorList>
    </citation>
    <scope>NUCLEOTIDE SEQUENCE [LARGE SCALE GENOMIC DNA]</scope>
    <source>
        <strain evidence="3">A2C</strain>
    </source>
</reference>
<reference evidence="3" key="1">
    <citation type="submission" date="2016-10" db="EMBL/GenBank/DDBJ databases">
        <authorList>
            <person name="Chevignon G."/>
        </authorList>
    </citation>
    <scope>NUCLEOTIDE SEQUENCE [LARGE SCALE GENOMIC DNA]</scope>
    <source>
        <strain evidence="3">A2C</strain>
    </source>
</reference>
<dbReference type="SUPFAM" id="SSF53098">
    <property type="entry name" value="Ribonuclease H-like"/>
    <property type="match status" value="1"/>
</dbReference>
<dbReference type="Proteomes" id="UP000230008">
    <property type="component" value="Chromosome"/>
</dbReference>
<sequence>MSASVFCGCPSSDVTYLWAGNRWTCLAVLIDLFARKRTGWALSSSPDSEFTCKALWMAEDADNVISEMHALLEAAAHQTEHTLSSTLEKWQQRELRQFLHRGQTT</sequence>
<evidence type="ECO:0000259" key="1">
    <source>
        <dbReference type="Pfam" id="PF00665"/>
    </source>
</evidence>
<organism evidence="2 3">
    <name type="scientific">Candidatus Williamhamiltonella defendens</name>
    <dbReference type="NCBI Taxonomy" id="138072"/>
    <lineage>
        <taxon>Bacteria</taxon>
        <taxon>Pseudomonadati</taxon>
        <taxon>Pseudomonadota</taxon>
        <taxon>Gammaproteobacteria</taxon>
        <taxon>Enterobacterales</taxon>
        <taxon>Enterobacteriaceae</taxon>
        <taxon>aphid secondary symbionts</taxon>
        <taxon>Candidatus Williamhamiltonella</taxon>
    </lineage>
</organism>
<name>A0A2D3T2N5_9ENTR</name>
<dbReference type="EMBL" id="CP017606">
    <property type="protein sequence ID" value="ATW30072.1"/>
    <property type="molecule type" value="Genomic_DNA"/>
</dbReference>
<evidence type="ECO:0000313" key="3">
    <source>
        <dbReference type="Proteomes" id="UP000230008"/>
    </source>
</evidence>
<evidence type="ECO:0000313" key="2">
    <source>
        <dbReference type="EMBL" id="ATW30072.1"/>
    </source>
</evidence>